<keyword evidence="2" id="KW-1185">Reference proteome</keyword>
<dbReference type="HOGENOM" id="CLU_036742_2_2_6"/>
<dbReference type="PANTHER" id="PTHR36452">
    <property type="entry name" value="CHROMOSOME 12, WHOLE GENOME SHOTGUN SEQUENCE"/>
    <property type="match status" value="1"/>
</dbReference>
<dbReference type="EMBL" id="CP007031">
    <property type="protein sequence ID" value="AHF03943.1"/>
    <property type="molecule type" value="Genomic_DNA"/>
</dbReference>
<dbReference type="AlphaFoldDB" id="W0E347"/>
<dbReference type="PANTHER" id="PTHR36452:SF1">
    <property type="entry name" value="DUF2461 DOMAIN-CONTAINING PROTEIN"/>
    <property type="match status" value="1"/>
</dbReference>
<dbReference type="RefSeq" id="WP_005224133.1">
    <property type="nucleotide sequence ID" value="NZ_CP007031.1"/>
</dbReference>
<dbReference type="eggNOG" id="COG5587">
    <property type="taxonomic scope" value="Bacteria"/>
</dbReference>
<dbReference type="NCBIfam" id="TIGR02453">
    <property type="entry name" value="TIGR02453 family protein"/>
    <property type="match status" value="1"/>
</dbReference>
<evidence type="ECO:0000313" key="1">
    <source>
        <dbReference type="EMBL" id="AHF03943.1"/>
    </source>
</evidence>
<dbReference type="Pfam" id="PF09365">
    <property type="entry name" value="DUF2461"/>
    <property type="match status" value="1"/>
</dbReference>
<proteinExistence type="predicted"/>
<dbReference type="OrthoDB" id="9794241at2"/>
<accession>W0E347</accession>
<evidence type="ECO:0000313" key="2">
    <source>
        <dbReference type="Proteomes" id="UP000005275"/>
    </source>
</evidence>
<name>W0E347_MARPU</name>
<organism evidence="1 2">
    <name type="scientific">Marichromatium purpuratum 984</name>
    <dbReference type="NCBI Taxonomy" id="765910"/>
    <lineage>
        <taxon>Bacteria</taxon>
        <taxon>Pseudomonadati</taxon>
        <taxon>Pseudomonadota</taxon>
        <taxon>Gammaproteobacteria</taxon>
        <taxon>Chromatiales</taxon>
        <taxon>Chromatiaceae</taxon>
        <taxon>Marichromatium</taxon>
    </lineage>
</organism>
<dbReference type="InterPro" id="IPR012808">
    <property type="entry name" value="CHP02453"/>
</dbReference>
<gene>
    <name evidence="1" type="ORF">MARPU_08750</name>
</gene>
<protein>
    <recommendedName>
        <fullName evidence="3">TIGR02453 family protein</fullName>
    </recommendedName>
</protein>
<evidence type="ECO:0008006" key="3">
    <source>
        <dbReference type="Google" id="ProtNLM"/>
    </source>
</evidence>
<sequence length="230" mass="25728">MSAFEGFPADCFAFFSDLARHNDRAWFNANKARYRASVVEPMGAFITAMAPPLARISPHFVADPRPHGGSMFRIQRDMRFSRDGRPYKTHVACHFRHQTGKSAHAPGFYVELTPERVRYGGGIWLAPGPELALIRQAIVDDVDGWRAVIEDAALIDGFGGVEGEGLKRAPRGFDPRHPHIEDIKRRSFFLMCDADTDVAVRGDFVARVEHAFRAATPLMRFLSSALDVPF</sequence>
<dbReference type="PIRSF" id="PIRSF028451">
    <property type="entry name" value="UCP028451"/>
    <property type="match status" value="1"/>
</dbReference>
<reference evidence="1 2" key="1">
    <citation type="submission" date="2013-12" db="EMBL/GenBank/DDBJ databases">
        <authorList>
            <consortium name="DOE Joint Genome Institute"/>
            <person name="Bryant D.A."/>
            <person name="Huntemann M."/>
            <person name="Han J."/>
            <person name="Chen A."/>
            <person name="Kyrpides N."/>
            <person name="Mavromatis K."/>
            <person name="Markowitz V."/>
            <person name="Palaniappan K."/>
            <person name="Ivanova N."/>
            <person name="Schaumberg A."/>
            <person name="Pati A."/>
            <person name="Liolios K."/>
            <person name="Nordberg H.P."/>
            <person name="Cantor M.N."/>
            <person name="Hua S.X."/>
            <person name="Woyke T."/>
        </authorList>
    </citation>
    <scope>NUCLEOTIDE SEQUENCE [LARGE SCALE GENOMIC DNA]</scope>
    <source>
        <strain evidence="1 2">984</strain>
    </source>
</reference>
<dbReference type="KEGG" id="mpur:MARPU_08750"/>
<dbReference type="InterPro" id="IPR015996">
    <property type="entry name" value="UCP028451"/>
</dbReference>
<dbReference type="Proteomes" id="UP000005275">
    <property type="component" value="Chromosome"/>
</dbReference>